<evidence type="ECO:0000313" key="1">
    <source>
        <dbReference type="EMBL" id="MDG0863015.1"/>
    </source>
</evidence>
<accession>A0A9X4LGB8</accession>
<gene>
    <name evidence="1" type="ORF">EXJ73_11080</name>
</gene>
<reference evidence="1" key="1">
    <citation type="submission" date="2019-02" db="EMBL/GenBank/DDBJ databases">
        <title>Draft genome of the type strain Pelomonas aquatica CCUG 52575T.</title>
        <authorList>
            <person name="Gomila M."/>
            <person name="Lalucat J."/>
        </authorList>
    </citation>
    <scope>NUCLEOTIDE SEQUENCE</scope>
    <source>
        <strain evidence="1">CCUG 52575</strain>
    </source>
</reference>
<dbReference type="RefSeq" id="WP_268153904.1">
    <property type="nucleotide sequence ID" value="NZ_JAPPUW010000029.1"/>
</dbReference>
<protein>
    <submittedName>
        <fullName evidence="1">Uncharacterized protein</fullName>
    </submittedName>
</protein>
<proteinExistence type="predicted"/>
<dbReference type="AlphaFoldDB" id="A0A9X4LGB8"/>
<evidence type="ECO:0000313" key="2">
    <source>
        <dbReference type="Proteomes" id="UP001152766"/>
    </source>
</evidence>
<organism evidence="1 2">
    <name type="scientific">Pelomonas aquatica</name>
    <dbReference type="NCBI Taxonomy" id="431058"/>
    <lineage>
        <taxon>Bacteria</taxon>
        <taxon>Pseudomonadati</taxon>
        <taxon>Pseudomonadota</taxon>
        <taxon>Betaproteobacteria</taxon>
        <taxon>Burkholderiales</taxon>
        <taxon>Sphaerotilaceae</taxon>
        <taxon>Roseateles</taxon>
    </lineage>
</organism>
<comment type="caution">
    <text evidence="1">The sequence shown here is derived from an EMBL/GenBank/DDBJ whole genome shotgun (WGS) entry which is preliminary data.</text>
</comment>
<dbReference type="Proteomes" id="UP001152766">
    <property type="component" value="Unassembled WGS sequence"/>
</dbReference>
<keyword evidence="2" id="KW-1185">Reference proteome</keyword>
<sequence>MKIQDTDALAQPDPLRRKLLLGLHGMALGTPLGIGACGGTGDGSSDKGSSDAKIDTIVAKLPKLERSAQAVRVALASGSAVALASTNLVSAHNVSQVAADGSAGVITIGGAPQMSYLFDAGGQLLLMSVIEDGVRTTIDSRGTAEALLLVTSEVALQGPAMAIALRRALASSNFNTVVEPLRLAVEAAQGRKGIDPSDTELMNALKAATLRLRGKSAAAPASASRERALSVTVSPSGAKSGITILPTEDFNTVVLQNQFRRRTHAWIARSGSYDAAGTLTPVAPAVAVVDFPLDATTALSFDNIVTNVGDYIAQFYADIGFLGAYESGSAVWTPVKSAPVQLPFAPDGAQTVVHTVRVVGISASESGTLSDAENRAYEQILWDTLIEDIAKPFMRTLVLPMVNEHVAKLGKLEFQQASWALVLNGLTDLSSLAVGGQFFPNTIAALRAGQFKTAISSFLTEFFSSNTFQGLYEAGFRAWMRASSTNWTLRDGSGTLIGVNLLSQEDLVARNVAALRGALDKLARIIQLIKVATLVGDYAAIGKDMLASARMTEFTLNISKAKTSLSPNPFQVAATSGQFPITVKVDGLDAAVPPSSVFVQWSCRGKYGTLYQVGGIGTNTFESALTIPTHNYVPSGIEGDPADPDTITATAYYRNPATNSHGRIEMGKASVSVEFKREFSVSISPNSTDVPSGIDLPMTAFLNEKLPAGSTVDWQWSHAGVGSLQAVAPDGNPADSQATFSTGSSEGTATLTVQATVRVPASDPKGARTIQTQPVSTTLKVKKGVRTITFVASGGSFSFACASSAPCFYGAFLVPIIPGAINYTAVFTDFAYGGCNRSLSWTTGRGDGGGCEFPITYHPFRPAQVVTNTWAVWMGFSDTWNPGNGKCTVTITLPA</sequence>
<name>A0A9X4LGB8_9BURK</name>
<dbReference type="EMBL" id="SGUG01000014">
    <property type="protein sequence ID" value="MDG0863015.1"/>
    <property type="molecule type" value="Genomic_DNA"/>
</dbReference>